<reference evidence="2" key="2">
    <citation type="submission" date="2020-08" db="EMBL/GenBank/DDBJ databases">
        <authorList>
            <person name="Chen M."/>
            <person name="Teng W."/>
            <person name="Zhao L."/>
            <person name="Hu C."/>
            <person name="Zhou Y."/>
            <person name="Han B."/>
            <person name="Song L."/>
            <person name="Shu W."/>
        </authorList>
    </citation>
    <scope>NUCLEOTIDE SEQUENCE</scope>
    <source>
        <strain evidence="2">FACHB-1375</strain>
    </source>
</reference>
<evidence type="ECO:0000256" key="1">
    <source>
        <dbReference type="ARBA" id="ARBA00010169"/>
    </source>
</evidence>
<evidence type="ECO:0000313" key="3">
    <source>
        <dbReference type="Proteomes" id="UP000641646"/>
    </source>
</evidence>
<gene>
    <name evidence="2" type="ORF">H6G03_00150</name>
</gene>
<dbReference type="InterPro" id="IPR015867">
    <property type="entry name" value="N-reg_PII/ATP_PRibTrfase_C"/>
</dbReference>
<organism evidence="2 3">
    <name type="scientific">Aerosakkonema funiforme FACHB-1375</name>
    <dbReference type="NCBI Taxonomy" id="2949571"/>
    <lineage>
        <taxon>Bacteria</taxon>
        <taxon>Bacillati</taxon>
        <taxon>Cyanobacteriota</taxon>
        <taxon>Cyanophyceae</taxon>
        <taxon>Oscillatoriophycideae</taxon>
        <taxon>Aerosakkonematales</taxon>
        <taxon>Aerosakkonemataceae</taxon>
        <taxon>Aerosakkonema</taxon>
    </lineage>
</organism>
<dbReference type="SUPFAM" id="SSF54913">
    <property type="entry name" value="GlnB-like"/>
    <property type="match status" value="1"/>
</dbReference>
<dbReference type="InterPro" id="IPR011322">
    <property type="entry name" value="N-reg_PII-like_a/b"/>
</dbReference>
<dbReference type="Proteomes" id="UP000641646">
    <property type="component" value="Unassembled WGS sequence"/>
</dbReference>
<dbReference type="AlphaFoldDB" id="A0A926ZDZ7"/>
<dbReference type="PANTHER" id="PTHR23419">
    <property type="entry name" value="DIVALENT CATION TOLERANCE CUTA-RELATED"/>
    <property type="match status" value="1"/>
</dbReference>
<dbReference type="Gene3D" id="3.30.70.120">
    <property type="match status" value="1"/>
</dbReference>
<accession>A0A926ZDZ7</accession>
<keyword evidence="3" id="KW-1185">Reference proteome</keyword>
<sequence>MKLYYITLNTSDEARQISQALLQQQLAVCTNWFPITCAYRWEGKIVEEPETVLIVKTQSGYREAIEEVIRQHISYTNLIAEISPESINEGFFNWLNAEVLLK</sequence>
<dbReference type="EMBL" id="JACJPW010000001">
    <property type="protein sequence ID" value="MBD2179543.1"/>
    <property type="molecule type" value="Genomic_DNA"/>
</dbReference>
<dbReference type="GO" id="GO:0010038">
    <property type="term" value="P:response to metal ion"/>
    <property type="evidence" value="ECO:0007669"/>
    <property type="project" value="InterPro"/>
</dbReference>
<evidence type="ECO:0000313" key="2">
    <source>
        <dbReference type="EMBL" id="MBD2179543.1"/>
    </source>
</evidence>
<reference evidence="2" key="1">
    <citation type="journal article" date="2015" name="ISME J.">
        <title>Draft Genome Sequence of Streptomyces incarnatus NRRL8089, which Produces the Nucleoside Antibiotic Sinefungin.</title>
        <authorList>
            <person name="Oshima K."/>
            <person name="Hattori M."/>
            <person name="Shimizu H."/>
            <person name="Fukuda K."/>
            <person name="Nemoto M."/>
            <person name="Inagaki K."/>
            <person name="Tamura T."/>
        </authorList>
    </citation>
    <scope>NUCLEOTIDE SEQUENCE</scope>
    <source>
        <strain evidence="2">FACHB-1375</strain>
    </source>
</reference>
<name>A0A926ZDZ7_9CYAN</name>
<proteinExistence type="inferred from homology"/>
<protein>
    <submittedName>
        <fullName evidence="2">Divalent-cation tolerance protein CutA</fullName>
    </submittedName>
</protein>
<dbReference type="RefSeq" id="WP_190460834.1">
    <property type="nucleotide sequence ID" value="NZ_JACJPW010000001.1"/>
</dbReference>
<dbReference type="Pfam" id="PF03091">
    <property type="entry name" value="CutA1"/>
    <property type="match status" value="1"/>
</dbReference>
<dbReference type="PANTHER" id="PTHR23419:SF8">
    <property type="entry name" value="FI09726P"/>
    <property type="match status" value="1"/>
</dbReference>
<comment type="similarity">
    <text evidence="1">Belongs to the CutA family.</text>
</comment>
<dbReference type="GO" id="GO:0005507">
    <property type="term" value="F:copper ion binding"/>
    <property type="evidence" value="ECO:0007669"/>
    <property type="project" value="TreeGrafter"/>
</dbReference>
<dbReference type="InterPro" id="IPR004323">
    <property type="entry name" value="Ion_tolerance_CutA"/>
</dbReference>
<comment type="caution">
    <text evidence="2">The sequence shown here is derived from an EMBL/GenBank/DDBJ whole genome shotgun (WGS) entry which is preliminary data.</text>
</comment>